<reference evidence="1 2" key="1">
    <citation type="journal article" date="2019" name="Environ. Microbiol.">
        <title>Species interactions and distinct microbial communities in high Arctic permafrost affected cryosols are associated with the CH4 and CO2 gas fluxes.</title>
        <authorList>
            <person name="Altshuler I."/>
            <person name="Hamel J."/>
            <person name="Turney S."/>
            <person name="Magnuson E."/>
            <person name="Levesque R."/>
            <person name="Greer C."/>
            <person name="Whyte L.G."/>
        </authorList>
    </citation>
    <scope>NUCLEOTIDE SEQUENCE [LARGE SCALE GENOMIC DNA]</scope>
    <source>
        <strain evidence="1 2">42</strain>
    </source>
</reference>
<dbReference type="Proteomes" id="UP000319700">
    <property type="component" value="Unassembled WGS sequence"/>
</dbReference>
<protein>
    <submittedName>
        <fullName evidence="1">Uncharacterized protein</fullName>
    </submittedName>
</protein>
<dbReference type="EMBL" id="RCZH01000012">
    <property type="protein sequence ID" value="TPG37748.1"/>
    <property type="molecule type" value="Genomic_DNA"/>
</dbReference>
<evidence type="ECO:0000313" key="2">
    <source>
        <dbReference type="Proteomes" id="UP000319700"/>
    </source>
</evidence>
<dbReference type="AlphaFoldDB" id="A0A502EJ73"/>
<organism evidence="1 2">
    <name type="scientific">Flavobacterium pectinovorum</name>
    <dbReference type="NCBI Taxonomy" id="29533"/>
    <lineage>
        <taxon>Bacteria</taxon>
        <taxon>Pseudomonadati</taxon>
        <taxon>Bacteroidota</taxon>
        <taxon>Flavobacteriia</taxon>
        <taxon>Flavobacteriales</taxon>
        <taxon>Flavobacteriaceae</taxon>
        <taxon>Flavobacterium</taxon>
    </lineage>
</organism>
<comment type="caution">
    <text evidence="1">The sequence shown here is derived from an EMBL/GenBank/DDBJ whole genome shotgun (WGS) entry which is preliminary data.</text>
</comment>
<keyword evidence="2" id="KW-1185">Reference proteome</keyword>
<sequence length="134" mass="16638">MNYTCVENRTRAKQVFENFHYYFFCFACRKRAEKFCENLDDSQTKNVWMRLSFKYQLWKELDKDEINFLKAIYYLRSWNRIYHEVIKLDSDYGFKVLFKLDKMYLIYYNKNELTGQIKIIILEDLQSLIRDKNI</sequence>
<gene>
    <name evidence="1" type="ORF">EAH81_17605</name>
</gene>
<accession>A0A502EJ73</accession>
<name>A0A502EJ73_9FLAO</name>
<proteinExistence type="predicted"/>
<evidence type="ECO:0000313" key="1">
    <source>
        <dbReference type="EMBL" id="TPG37748.1"/>
    </source>
</evidence>